<feature type="transmembrane region" description="Helical" evidence="1">
    <location>
        <begin position="251"/>
        <end position="277"/>
    </location>
</feature>
<evidence type="ECO:0000256" key="2">
    <source>
        <dbReference type="SAM" id="SignalP"/>
    </source>
</evidence>
<keyword evidence="1" id="KW-0472">Membrane</keyword>
<keyword evidence="2" id="KW-0732">Signal</keyword>
<dbReference type="EMBL" id="CP071517">
    <property type="protein sequence ID" value="QSX73971.1"/>
    <property type="molecule type" value="Genomic_DNA"/>
</dbReference>
<keyword evidence="1" id="KW-1133">Transmembrane helix</keyword>
<protein>
    <submittedName>
        <fullName evidence="3">DUF2167 domain-containing protein</fullName>
    </submittedName>
</protein>
<feature type="signal peptide" evidence="2">
    <location>
        <begin position="1"/>
        <end position="25"/>
    </location>
</feature>
<feature type="chain" id="PRO_5046012687" evidence="2">
    <location>
        <begin position="26"/>
        <end position="289"/>
    </location>
</feature>
<evidence type="ECO:0000313" key="4">
    <source>
        <dbReference type="Proteomes" id="UP000663400"/>
    </source>
</evidence>
<dbReference type="InterPro" id="IPR018682">
    <property type="entry name" value="DUF2167_membr"/>
</dbReference>
<keyword evidence="4" id="KW-1185">Reference proteome</keyword>
<organism evidence="3 4">
    <name type="scientific">Lysobacter arenosi</name>
    <dbReference type="NCBI Taxonomy" id="2795387"/>
    <lineage>
        <taxon>Bacteria</taxon>
        <taxon>Pseudomonadati</taxon>
        <taxon>Pseudomonadota</taxon>
        <taxon>Gammaproteobacteria</taxon>
        <taxon>Lysobacterales</taxon>
        <taxon>Lysobacteraceae</taxon>
        <taxon>Lysobacter</taxon>
    </lineage>
</organism>
<sequence>MRKHLFSVLAAIALTLAAGLMPAIAQESDGDSAITSLPWQVGPSKGVIAGKAAIDVPKGYAFLGAEGTRQLNEILQNPPTGSDEYTLAPKDLSWFSFFSYDEVGYVKDDETLDPDEILGSIKEGTEASNSARRERGWETMRIEGWSFKPQYDKQLQLLEWAILAEAEQSKQKVVNYNTRLLGRHGVMEVVLVADPEGLDAAIADFKGLVPGYSFNAGEKYAEFQAGDHVAEYGLAALITGGAAAVASKKGFFAAIAVFLAKAWKLVLLGVAGGWAAFRKFFGKKDGTVQ</sequence>
<dbReference type="RefSeq" id="WP_200607450.1">
    <property type="nucleotide sequence ID" value="NZ_CP071517.1"/>
</dbReference>
<evidence type="ECO:0000313" key="3">
    <source>
        <dbReference type="EMBL" id="QSX73971.1"/>
    </source>
</evidence>
<dbReference type="Pfam" id="PF09935">
    <property type="entry name" value="DUF2167"/>
    <property type="match status" value="1"/>
</dbReference>
<gene>
    <name evidence="3" type="ORF">HIV01_012155</name>
</gene>
<reference evidence="3 4" key="1">
    <citation type="submission" date="2021-02" db="EMBL/GenBank/DDBJ databases">
        <title>Lysobacter arenosi sp. nov., isolated from soil of gangwondo yeongwol, south Korea.</title>
        <authorList>
            <person name="Kim K.R."/>
            <person name="Kim K.H."/>
            <person name="Jeon C.O."/>
        </authorList>
    </citation>
    <scope>NUCLEOTIDE SEQUENCE [LARGE SCALE GENOMIC DNA]</scope>
    <source>
        <strain evidence="3 4">R7</strain>
    </source>
</reference>
<proteinExistence type="predicted"/>
<evidence type="ECO:0000256" key="1">
    <source>
        <dbReference type="SAM" id="Phobius"/>
    </source>
</evidence>
<keyword evidence="1" id="KW-0812">Transmembrane</keyword>
<name>A0ABX7R9G4_9GAMM</name>
<dbReference type="Proteomes" id="UP000663400">
    <property type="component" value="Chromosome"/>
</dbReference>
<accession>A0ABX7R9G4</accession>